<evidence type="ECO:0000259" key="2">
    <source>
        <dbReference type="SMART" id="SM00418"/>
    </source>
</evidence>
<feature type="transmembrane region" description="Helical" evidence="1">
    <location>
        <begin position="118"/>
        <end position="136"/>
    </location>
</feature>
<reference evidence="4" key="1">
    <citation type="journal article" date="2016" name="Environ. Microbiol.">
        <title>The complete genome of a viable archaeum isolated from 123-million-year-old rock salt.</title>
        <authorList>
            <person name="Jaakkola S.T."/>
            <person name="Pfeiffer F."/>
            <person name="Ravantti J.J."/>
            <person name="Guo Q."/>
            <person name="Liu Y."/>
            <person name="Chen X."/>
            <person name="Ma H."/>
            <person name="Yang C."/>
            <person name="Oksanen H.M."/>
            <person name="Bamford D.H."/>
        </authorList>
    </citation>
    <scope>NUCLEOTIDE SEQUENCE</scope>
    <source>
        <strain evidence="4">JI20-1</strain>
    </source>
</reference>
<dbReference type="Pfam" id="PF12840">
    <property type="entry name" value="HTH_20"/>
    <property type="match status" value="1"/>
</dbReference>
<dbReference type="KEGG" id="hhb:Hhub_2577"/>
<dbReference type="InterPro" id="IPR001845">
    <property type="entry name" value="HTH_ArsR_DNA-bd_dom"/>
</dbReference>
<dbReference type="OrthoDB" id="11368at2157"/>
<dbReference type="GeneID" id="32029116"/>
<dbReference type="Gene3D" id="1.10.10.10">
    <property type="entry name" value="Winged helix-like DNA-binding domain superfamily/Winged helix DNA-binding domain"/>
    <property type="match status" value="1"/>
</dbReference>
<accession>A0A0U5H4N0</accession>
<organism evidence="3 4">
    <name type="scientific">Halobacterium hubeiense</name>
    <dbReference type="NCBI Taxonomy" id="1407499"/>
    <lineage>
        <taxon>Archaea</taxon>
        <taxon>Methanobacteriati</taxon>
        <taxon>Methanobacteriota</taxon>
        <taxon>Stenosarchaea group</taxon>
        <taxon>Halobacteria</taxon>
        <taxon>Halobacteriales</taxon>
        <taxon>Halobacteriaceae</taxon>
        <taxon>Halobacterium</taxon>
    </lineage>
</organism>
<dbReference type="Proteomes" id="UP000066737">
    <property type="component" value="Chromosome I"/>
</dbReference>
<dbReference type="SUPFAM" id="SSF46785">
    <property type="entry name" value="Winged helix' DNA-binding domain"/>
    <property type="match status" value="1"/>
</dbReference>
<evidence type="ECO:0000313" key="3">
    <source>
        <dbReference type="EMBL" id="CQH57658.1"/>
    </source>
</evidence>
<keyword evidence="1" id="KW-1133">Transmembrane helix</keyword>
<dbReference type="SMART" id="SM00418">
    <property type="entry name" value="HTH_ARSR"/>
    <property type="match status" value="1"/>
</dbReference>
<dbReference type="GO" id="GO:0003700">
    <property type="term" value="F:DNA-binding transcription factor activity"/>
    <property type="evidence" value="ECO:0007669"/>
    <property type="project" value="InterPro"/>
</dbReference>
<dbReference type="RefSeq" id="WP_082687200.1">
    <property type="nucleotide sequence ID" value="NZ_CEML01000001.1"/>
</dbReference>
<protein>
    <submittedName>
        <fullName evidence="3">ArsR family transcription regulator</fullName>
    </submittedName>
</protein>
<keyword evidence="1" id="KW-0472">Membrane</keyword>
<dbReference type="AlphaFoldDB" id="A0A0U5H4N0"/>
<dbReference type="CDD" id="cd00090">
    <property type="entry name" value="HTH_ARSR"/>
    <property type="match status" value="1"/>
</dbReference>
<dbReference type="InterPro" id="IPR036388">
    <property type="entry name" value="WH-like_DNA-bd_sf"/>
</dbReference>
<keyword evidence="1" id="KW-0812">Transmembrane</keyword>
<keyword evidence="4" id="KW-1185">Reference proteome</keyword>
<dbReference type="STRING" id="1407499.HHUB_2577"/>
<evidence type="ECO:0000256" key="1">
    <source>
        <dbReference type="SAM" id="Phobius"/>
    </source>
</evidence>
<dbReference type="InterPro" id="IPR011991">
    <property type="entry name" value="ArsR-like_HTH"/>
</dbReference>
<sequence length="183" mass="18766">MFPPQDAHADAGPRVVDLSADDGAAVDALSSETARAILDRLRESPTTAATLAEVTDTSPQNVHYHLDNLEAADVVTSVDAVDDETGCETAVYAPAGDPLVIVSGDADRDELERVLERALGAVAAFAVAGVVAQRVLAPAPEFVGGEHLGGYGVSVLPVGAAVFTVGVLAAVAYAVVHARQLER</sequence>
<name>A0A0U5H4N0_9EURY</name>
<feature type="transmembrane region" description="Helical" evidence="1">
    <location>
        <begin position="156"/>
        <end position="176"/>
    </location>
</feature>
<proteinExistence type="predicted"/>
<dbReference type="InterPro" id="IPR036390">
    <property type="entry name" value="WH_DNA-bd_sf"/>
</dbReference>
<gene>
    <name evidence="3" type="ORF">HHUB_2577</name>
</gene>
<feature type="domain" description="HTH arsR-type" evidence="2">
    <location>
        <begin position="24"/>
        <end position="108"/>
    </location>
</feature>
<evidence type="ECO:0000313" key="4">
    <source>
        <dbReference type="Proteomes" id="UP000066737"/>
    </source>
</evidence>
<dbReference type="EMBL" id="LN831302">
    <property type="protein sequence ID" value="CQH57658.1"/>
    <property type="molecule type" value="Genomic_DNA"/>
</dbReference>